<dbReference type="Pfam" id="PF00400">
    <property type="entry name" value="WD40"/>
    <property type="match status" value="7"/>
</dbReference>
<dbReference type="EMBL" id="CP098611">
    <property type="protein sequence ID" value="USR91256.1"/>
    <property type="molecule type" value="Genomic_DNA"/>
</dbReference>
<feature type="repeat" description="WD" evidence="3">
    <location>
        <begin position="214"/>
        <end position="255"/>
    </location>
</feature>
<name>A0ABY5ASD6_9CYAN</name>
<gene>
    <name evidence="4" type="ORF">NEA10_00490</name>
</gene>
<dbReference type="PANTHER" id="PTHR19848:SF8">
    <property type="entry name" value="F-BOX AND WD REPEAT DOMAIN CONTAINING 7"/>
    <property type="match status" value="1"/>
</dbReference>
<evidence type="ECO:0000256" key="2">
    <source>
        <dbReference type="ARBA" id="ARBA00022737"/>
    </source>
</evidence>
<dbReference type="PANTHER" id="PTHR19848">
    <property type="entry name" value="WD40 REPEAT PROTEIN"/>
    <property type="match status" value="1"/>
</dbReference>
<evidence type="ECO:0000313" key="5">
    <source>
        <dbReference type="Proteomes" id="UP001056708"/>
    </source>
</evidence>
<proteinExistence type="predicted"/>
<feature type="repeat" description="WD" evidence="3">
    <location>
        <begin position="355"/>
        <end position="390"/>
    </location>
</feature>
<sequence length="390" mass="42482">MNQRIKDIEETLDLLYKKLSALERELVVAASPTIKFELQHRIDNEIKPEIARYEAESQELLSFVSTAPQTQRLSSQKQNKTLREHSELVKSVAISPIGQIVASGGADKTVNLWDLNTGNLLHTLTGHSSPILSVKFSPDGMTLATASNLEAGSSNIKIWDVKTGELKKNIGGNLINLRSSCLAFSPDGELLASGNLDATIKLWKVRTGKLETTLKGHGWDVNSVDFSQDGRYLVSGGLDGAIKVWDWRNARLLKTFNRPSPEDFVGSLVSWFDSSVGAIYSVSINPDGTIVASGGAEQPIMFWDVSTGKITKTFTEHTGSVFSVSFSPNGQLLASGGDDNTIRIWNVATGEVQQTFNHLGPVYSVAFSPDGKTLVSGSRDTTVKIWQIED</sequence>
<feature type="repeat" description="WD" evidence="3">
    <location>
        <begin position="182"/>
        <end position="213"/>
    </location>
</feature>
<feature type="repeat" description="WD" evidence="3">
    <location>
        <begin position="314"/>
        <end position="355"/>
    </location>
</feature>
<dbReference type="PROSITE" id="PS50294">
    <property type="entry name" value="WD_REPEATS_REGION"/>
    <property type="match status" value="6"/>
</dbReference>
<dbReference type="InterPro" id="IPR019775">
    <property type="entry name" value="WD40_repeat_CS"/>
</dbReference>
<dbReference type="InterPro" id="IPR015943">
    <property type="entry name" value="WD40/YVTN_repeat-like_dom_sf"/>
</dbReference>
<dbReference type="RefSeq" id="WP_252663286.1">
    <property type="nucleotide sequence ID" value="NZ_CP098611.1"/>
</dbReference>
<evidence type="ECO:0000256" key="3">
    <source>
        <dbReference type="PROSITE-ProRule" id="PRU00221"/>
    </source>
</evidence>
<dbReference type="PROSITE" id="PS00678">
    <property type="entry name" value="WD_REPEATS_1"/>
    <property type="match status" value="2"/>
</dbReference>
<dbReference type="CDD" id="cd00200">
    <property type="entry name" value="WD40"/>
    <property type="match status" value="1"/>
</dbReference>
<evidence type="ECO:0000256" key="1">
    <source>
        <dbReference type="ARBA" id="ARBA00022574"/>
    </source>
</evidence>
<dbReference type="Proteomes" id="UP001056708">
    <property type="component" value="Chromosome"/>
</dbReference>
<dbReference type="SMART" id="SM00320">
    <property type="entry name" value="WD40"/>
    <property type="match status" value="7"/>
</dbReference>
<dbReference type="PROSITE" id="PS50082">
    <property type="entry name" value="WD_REPEATS_2"/>
    <property type="match status" value="7"/>
</dbReference>
<dbReference type="SUPFAM" id="SSF50978">
    <property type="entry name" value="WD40 repeat-like"/>
    <property type="match status" value="1"/>
</dbReference>
<dbReference type="InterPro" id="IPR020472">
    <property type="entry name" value="WD40_PAC1"/>
</dbReference>
<protein>
    <submittedName>
        <fullName evidence="4">WD40 repeat domain-containing protein</fullName>
    </submittedName>
</protein>
<reference evidence="4" key="1">
    <citation type="submission" date="2022-06" db="EMBL/GenBank/DDBJ databases">
        <title>Genome sequence of Phormidium yuhuli AB48 isolated from an industrial photobioreactor environment.</title>
        <authorList>
            <person name="Qiu Y."/>
            <person name="Noonan A.J.C."/>
            <person name="Dofher K."/>
            <person name="Koch M."/>
            <person name="Kieft B."/>
            <person name="Lin X."/>
            <person name="Ziels R.M."/>
            <person name="Hallam S.J."/>
        </authorList>
    </citation>
    <scope>NUCLEOTIDE SEQUENCE</scope>
    <source>
        <strain evidence="4">AB48</strain>
    </source>
</reference>
<evidence type="ECO:0000313" key="4">
    <source>
        <dbReference type="EMBL" id="USR91256.1"/>
    </source>
</evidence>
<keyword evidence="2" id="KW-0677">Repeat</keyword>
<accession>A0ABY5ASD6</accession>
<dbReference type="Gene3D" id="2.130.10.10">
    <property type="entry name" value="YVTN repeat-like/Quinoprotein amine dehydrogenase"/>
    <property type="match status" value="3"/>
</dbReference>
<keyword evidence="1 3" id="KW-0853">WD repeat</keyword>
<feature type="repeat" description="WD" evidence="3">
    <location>
        <begin position="124"/>
        <end position="169"/>
    </location>
</feature>
<dbReference type="InterPro" id="IPR001680">
    <property type="entry name" value="WD40_rpt"/>
</dbReference>
<dbReference type="InterPro" id="IPR036322">
    <property type="entry name" value="WD40_repeat_dom_sf"/>
</dbReference>
<keyword evidence="5" id="KW-1185">Reference proteome</keyword>
<organism evidence="4 5">
    <name type="scientific">Phormidium yuhuli AB48</name>
    <dbReference type="NCBI Taxonomy" id="2940671"/>
    <lineage>
        <taxon>Bacteria</taxon>
        <taxon>Bacillati</taxon>
        <taxon>Cyanobacteriota</taxon>
        <taxon>Cyanophyceae</taxon>
        <taxon>Oscillatoriophycideae</taxon>
        <taxon>Oscillatoriales</taxon>
        <taxon>Oscillatoriaceae</taxon>
        <taxon>Phormidium</taxon>
        <taxon>Phormidium yuhuli</taxon>
    </lineage>
</organism>
<feature type="repeat" description="WD" evidence="3">
    <location>
        <begin position="272"/>
        <end position="313"/>
    </location>
</feature>
<dbReference type="PRINTS" id="PR00320">
    <property type="entry name" value="GPROTEINBRPT"/>
</dbReference>
<feature type="repeat" description="WD" evidence="3">
    <location>
        <begin position="82"/>
        <end position="123"/>
    </location>
</feature>